<dbReference type="CDD" id="cd00593">
    <property type="entry name" value="RIBOc"/>
    <property type="match status" value="1"/>
</dbReference>
<dbReference type="NCBIfam" id="TIGR02191">
    <property type="entry name" value="RNaseIII"/>
    <property type="match status" value="1"/>
</dbReference>
<evidence type="ECO:0000256" key="7">
    <source>
        <dbReference type="ARBA" id="ARBA00022730"/>
    </source>
</evidence>
<name>A0AAU9DR47_9LACO</name>
<evidence type="ECO:0000256" key="10">
    <source>
        <dbReference type="ARBA" id="ARBA00022842"/>
    </source>
</evidence>
<evidence type="ECO:0000256" key="9">
    <source>
        <dbReference type="ARBA" id="ARBA00022801"/>
    </source>
</evidence>
<dbReference type="InterPro" id="IPR014720">
    <property type="entry name" value="dsRBD_dom"/>
</dbReference>
<evidence type="ECO:0000256" key="2">
    <source>
        <dbReference type="ARBA" id="ARBA00010183"/>
    </source>
</evidence>
<dbReference type="GO" id="GO:0008033">
    <property type="term" value="P:tRNA processing"/>
    <property type="evidence" value="ECO:0007669"/>
    <property type="project" value="UniProtKB-KW"/>
</dbReference>
<feature type="domain" description="DRBM" evidence="14">
    <location>
        <begin position="183"/>
        <end position="250"/>
    </location>
</feature>
<dbReference type="SUPFAM" id="SSF54768">
    <property type="entry name" value="dsRNA-binding domain-like"/>
    <property type="match status" value="1"/>
</dbReference>
<protein>
    <recommendedName>
        <fullName evidence="13">Ribonuclease 3</fullName>
        <ecNumber evidence="13">3.1.26.3</ecNumber>
    </recommendedName>
    <alternativeName>
        <fullName evidence="13">Ribonuclease III</fullName>
        <shortName evidence="13">RNase III</shortName>
    </alternativeName>
</protein>
<reference evidence="16 17" key="1">
    <citation type="journal article" date="2023" name="Microbiol. Spectr.">
        <title>Symbiosis of Carpenter Bees with Uncharacterized Lactic Acid Bacteria Showing NAD Auxotrophy.</title>
        <authorList>
            <person name="Kawasaki S."/>
            <person name="Ozawa K."/>
            <person name="Mori T."/>
            <person name="Yamamoto A."/>
            <person name="Ito M."/>
            <person name="Ohkuma M."/>
            <person name="Sakamoto M."/>
            <person name="Matsutani M."/>
        </authorList>
    </citation>
    <scope>NUCLEOTIDE SEQUENCE [LARGE SCALE GENOMIC DNA]</scope>
    <source>
        <strain evidence="16 17">KimC2</strain>
    </source>
</reference>
<evidence type="ECO:0000256" key="1">
    <source>
        <dbReference type="ARBA" id="ARBA00000109"/>
    </source>
</evidence>
<comment type="similarity">
    <text evidence="2">Belongs to the ribonuclease III family.</text>
</comment>
<evidence type="ECO:0000256" key="5">
    <source>
        <dbReference type="ARBA" id="ARBA00022722"/>
    </source>
</evidence>
<dbReference type="SUPFAM" id="SSF69065">
    <property type="entry name" value="RNase III domain-like"/>
    <property type="match status" value="1"/>
</dbReference>
<dbReference type="PROSITE" id="PS50137">
    <property type="entry name" value="DS_RBD"/>
    <property type="match status" value="1"/>
</dbReference>
<keyword evidence="13" id="KW-0819">tRNA processing</keyword>
<dbReference type="EMBL" id="AP026801">
    <property type="protein sequence ID" value="BDR56103.1"/>
    <property type="molecule type" value="Genomic_DNA"/>
</dbReference>
<evidence type="ECO:0000256" key="12">
    <source>
        <dbReference type="ARBA" id="ARBA00049596"/>
    </source>
</evidence>
<dbReference type="Pfam" id="PF14622">
    <property type="entry name" value="Ribonucleas_3_3"/>
    <property type="match status" value="1"/>
</dbReference>
<dbReference type="EC" id="3.1.26.3" evidence="13"/>
<dbReference type="GO" id="GO:0019843">
    <property type="term" value="F:rRNA binding"/>
    <property type="evidence" value="ECO:0007669"/>
    <property type="project" value="UniProtKB-KW"/>
</dbReference>
<dbReference type="FunFam" id="1.10.1520.10:FF:000001">
    <property type="entry name" value="Ribonuclease 3"/>
    <property type="match status" value="1"/>
</dbReference>
<dbReference type="GO" id="GO:0006364">
    <property type="term" value="P:rRNA processing"/>
    <property type="evidence" value="ECO:0007669"/>
    <property type="project" value="UniProtKB-UniRule"/>
</dbReference>
<dbReference type="SMART" id="SM00358">
    <property type="entry name" value="DSRM"/>
    <property type="match status" value="1"/>
</dbReference>
<feature type="domain" description="RNase III" evidence="15">
    <location>
        <begin position="25"/>
        <end position="157"/>
    </location>
</feature>
<dbReference type="Pfam" id="PF00035">
    <property type="entry name" value="dsrm"/>
    <property type="match status" value="1"/>
</dbReference>
<keyword evidence="10 13" id="KW-0460">Magnesium</keyword>
<gene>
    <name evidence="13 16" type="primary">rnc</name>
    <name evidence="16" type="ORF">KIMC2_06650</name>
</gene>
<accession>A0AAU9DR47</accession>
<keyword evidence="8 13" id="KW-0255">Endonuclease</keyword>
<dbReference type="Gene3D" id="3.30.160.20">
    <property type="match status" value="1"/>
</dbReference>
<proteinExistence type="inferred from homology"/>
<dbReference type="GO" id="GO:0006397">
    <property type="term" value="P:mRNA processing"/>
    <property type="evidence" value="ECO:0007669"/>
    <property type="project" value="UniProtKB-UniRule"/>
</dbReference>
<keyword evidence="9 13" id="KW-0378">Hydrolase</keyword>
<feature type="active site" evidence="13">
    <location>
        <position position="74"/>
    </location>
</feature>
<comment type="function">
    <text evidence="12 13">Digests double-stranded RNA. Involved in the processing of primary rRNA transcript to yield the immediate precursors to the large and small rRNAs (23S and 16S). Processes some mRNAs, and tRNAs when they are encoded in the rRNA operon. Processes pre-crRNA and tracrRNA of type II CRISPR loci if present in the organism.</text>
</comment>
<evidence type="ECO:0000256" key="3">
    <source>
        <dbReference type="ARBA" id="ARBA00022552"/>
    </source>
</evidence>
<dbReference type="PROSITE" id="PS00517">
    <property type="entry name" value="RNASE_3_1"/>
    <property type="match status" value="1"/>
</dbReference>
<dbReference type="PANTHER" id="PTHR14950">
    <property type="entry name" value="DICER-RELATED"/>
    <property type="match status" value="1"/>
</dbReference>
<dbReference type="InterPro" id="IPR000999">
    <property type="entry name" value="RNase_III_dom"/>
</dbReference>
<feature type="binding site" evidence="13">
    <location>
        <position position="146"/>
    </location>
    <ligand>
        <name>Mg(2+)</name>
        <dbReference type="ChEBI" id="CHEBI:18420"/>
    </ligand>
</feature>
<comment type="catalytic activity">
    <reaction evidence="1 13">
        <text>Endonucleolytic cleavage to 5'-phosphomonoester.</text>
        <dbReference type="EC" id="3.1.26.3"/>
    </reaction>
</comment>
<evidence type="ECO:0000313" key="17">
    <source>
        <dbReference type="Proteomes" id="UP001321804"/>
    </source>
</evidence>
<feature type="binding site" evidence="13">
    <location>
        <position position="143"/>
    </location>
    <ligand>
        <name>Mg(2+)</name>
        <dbReference type="ChEBI" id="CHEBI:18420"/>
    </ligand>
</feature>
<dbReference type="GO" id="GO:0046872">
    <property type="term" value="F:metal ion binding"/>
    <property type="evidence" value="ECO:0007669"/>
    <property type="project" value="UniProtKB-KW"/>
</dbReference>
<evidence type="ECO:0000256" key="6">
    <source>
        <dbReference type="ARBA" id="ARBA00022723"/>
    </source>
</evidence>
<keyword evidence="6 13" id="KW-0479">Metal-binding</keyword>
<keyword evidence="3 13" id="KW-0698">rRNA processing</keyword>
<comment type="subunit">
    <text evidence="13">Homodimer.</text>
</comment>
<evidence type="ECO:0000259" key="15">
    <source>
        <dbReference type="PROSITE" id="PS50142"/>
    </source>
</evidence>
<dbReference type="InterPro" id="IPR036389">
    <property type="entry name" value="RNase_III_sf"/>
</dbReference>
<keyword evidence="13" id="KW-0963">Cytoplasm</keyword>
<dbReference type="Gene3D" id="1.10.1520.10">
    <property type="entry name" value="Ribonuclease III domain"/>
    <property type="match status" value="1"/>
</dbReference>
<keyword evidence="11 13" id="KW-0694">RNA-binding</keyword>
<evidence type="ECO:0000259" key="14">
    <source>
        <dbReference type="PROSITE" id="PS50137"/>
    </source>
</evidence>
<sequence>MNIFFFNVAFDSCIITIMDTKIERIIKLQNKLESRFGIKVDYALLVQAMSHTSYINEINEDRSKSYEKLEFLGDAVLQFVITSYIYKNYSDLDEGELTRFRANIVQSASLSQFSLEIGLDKAVLLGQGELKNSGNKRRSLMEDVFESLLGAIYLSTGLSDVVKFLNESVIKDIKNGTLKMNVDYKTTLQELLQEDGTIKIEYIPREHIDQKEDWTTDLYVNGELLSSGIGHNRKLAEQEAAKEALQKIQTDKEN</sequence>
<dbReference type="Proteomes" id="UP001321804">
    <property type="component" value="Chromosome"/>
</dbReference>
<dbReference type="AlphaFoldDB" id="A0AAU9DR47"/>
<evidence type="ECO:0000256" key="4">
    <source>
        <dbReference type="ARBA" id="ARBA00022664"/>
    </source>
</evidence>
<keyword evidence="4 13" id="KW-0507">mRNA processing</keyword>
<evidence type="ECO:0000256" key="13">
    <source>
        <dbReference type="HAMAP-Rule" id="MF_00104"/>
    </source>
</evidence>
<evidence type="ECO:0000256" key="8">
    <source>
        <dbReference type="ARBA" id="ARBA00022759"/>
    </source>
</evidence>
<comment type="cofactor">
    <cofactor evidence="13">
        <name>Mg(2+)</name>
        <dbReference type="ChEBI" id="CHEBI:18420"/>
    </cofactor>
</comment>
<dbReference type="SMART" id="SM00535">
    <property type="entry name" value="RIBOc"/>
    <property type="match status" value="1"/>
</dbReference>
<comment type="subcellular location">
    <subcellularLocation>
        <location evidence="13">Cytoplasm</location>
    </subcellularLocation>
</comment>
<dbReference type="InterPro" id="IPR011907">
    <property type="entry name" value="RNase_III"/>
</dbReference>
<evidence type="ECO:0000256" key="11">
    <source>
        <dbReference type="ARBA" id="ARBA00022884"/>
    </source>
</evidence>
<dbReference type="CDD" id="cd10845">
    <property type="entry name" value="DSRM_RNAse_III_family"/>
    <property type="match status" value="1"/>
</dbReference>
<dbReference type="GO" id="GO:0004525">
    <property type="term" value="F:ribonuclease III activity"/>
    <property type="evidence" value="ECO:0007669"/>
    <property type="project" value="UniProtKB-UniRule"/>
</dbReference>
<dbReference type="PROSITE" id="PS50142">
    <property type="entry name" value="RNASE_3_2"/>
    <property type="match status" value="1"/>
</dbReference>
<keyword evidence="5 13" id="KW-0540">Nuclease</keyword>
<dbReference type="PANTHER" id="PTHR14950:SF37">
    <property type="entry name" value="ENDORIBONUCLEASE DICER"/>
    <property type="match status" value="1"/>
</dbReference>
<organism evidence="16 17">
    <name type="scientific">Xylocopilactobacillus apis</name>
    <dbReference type="NCBI Taxonomy" id="2932183"/>
    <lineage>
        <taxon>Bacteria</taxon>
        <taxon>Bacillati</taxon>
        <taxon>Bacillota</taxon>
        <taxon>Bacilli</taxon>
        <taxon>Lactobacillales</taxon>
        <taxon>Lactobacillaceae</taxon>
        <taxon>Xylocopilactobacillus</taxon>
    </lineage>
</organism>
<dbReference type="KEGG" id="xak:KIMC2_06650"/>
<dbReference type="GO" id="GO:0005737">
    <property type="term" value="C:cytoplasm"/>
    <property type="evidence" value="ECO:0007669"/>
    <property type="project" value="UniProtKB-SubCell"/>
</dbReference>
<feature type="binding site" evidence="13">
    <location>
        <position position="70"/>
    </location>
    <ligand>
        <name>Mg(2+)</name>
        <dbReference type="ChEBI" id="CHEBI:18420"/>
    </ligand>
</feature>
<evidence type="ECO:0000313" key="16">
    <source>
        <dbReference type="EMBL" id="BDR56103.1"/>
    </source>
</evidence>
<keyword evidence="17" id="KW-1185">Reference proteome</keyword>
<keyword evidence="7 13" id="KW-0699">rRNA-binding</keyword>
<feature type="active site" evidence="13">
    <location>
        <position position="146"/>
    </location>
</feature>
<dbReference type="HAMAP" id="MF_00104">
    <property type="entry name" value="RNase_III"/>
    <property type="match status" value="1"/>
</dbReference>